<comment type="caution">
    <text evidence="4">The sequence shown here is derived from an EMBL/GenBank/DDBJ whole genome shotgun (WGS) entry which is preliminary data.</text>
</comment>
<dbReference type="PANTHER" id="PTHR47584">
    <property type="match status" value="1"/>
</dbReference>
<proteinExistence type="predicted"/>
<sequence length="350" mass="40366">MELVRRTVKSMSFSGVIHEGRPVCHRLPEILDFDRCRGPPSDRCYPLGLGFKNHRKLLFWRGIGSVNAHVAVDYWFALFVLLFLVCSVCIMLAYGRCHLSVHSQLCLQKVKDKHKRMKTNFTRFSELVRHIGVGWDADTNTITADQDVWDMFAKKNRAYKAFRSKGCSHYDLQKQLFSSSVPTTALRISSADPPPTLEEERRLNEEFLSRGKGKEKLHVDLEEGSDESDDLVHVAEPIITESRRRVPKRGLSKSSQIQECMDLFRESYTKQQPHKTPPLAKRSKSVSSPEKPEKNSIDEGLEELAKLKSRILHSLYVKAAEALLDPTARRLFMWFKEDDRLEWIMQLPHS</sequence>
<dbReference type="PANTHER" id="PTHR47584:SF14">
    <property type="entry name" value="L10-INTERACTING MYB DOMAIN-CONTAINING PROTEIN-LIKE"/>
    <property type="match status" value="1"/>
</dbReference>
<keyword evidence="2" id="KW-0472">Membrane</keyword>
<protein>
    <recommendedName>
        <fullName evidence="3">Myb/SANT-like domain-containing protein</fullName>
    </recommendedName>
</protein>
<evidence type="ECO:0000256" key="2">
    <source>
        <dbReference type="SAM" id="Phobius"/>
    </source>
</evidence>
<accession>A0A218XID7</accession>
<dbReference type="AlphaFoldDB" id="A0A218XID7"/>
<dbReference type="Pfam" id="PF12776">
    <property type="entry name" value="Myb_DNA-bind_3"/>
    <property type="match status" value="1"/>
</dbReference>
<feature type="transmembrane region" description="Helical" evidence="2">
    <location>
        <begin position="74"/>
        <end position="94"/>
    </location>
</feature>
<evidence type="ECO:0000256" key="1">
    <source>
        <dbReference type="SAM" id="MobiDB-lite"/>
    </source>
</evidence>
<evidence type="ECO:0000313" key="4">
    <source>
        <dbReference type="EMBL" id="OWM84486.1"/>
    </source>
</evidence>
<evidence type="ECO:0000259" key="3">
    <source>
        <dbReference type="Pfam" id="PF12776"/>
    </source>
</evidence>
<reference evidence="5" key="1">
    <citation type="journal article" date="2017" name="Plant J.">
        <title>The pomegranate (Punica granatum L.) genome and the genomics of punicalagin biosynthesis.</title>
        <authorList>
            <person name="Qin G."/>
            <person name="Xu C."/>
            <person name="Ming R."/>
            <person name="Tang H."/>
            <person name="Guyot R."/>
            <person name="Kramer E.M."/>
            <person name="Hu Y."/>
            <person name="Yi X."/>
            <person name="Qi Y."/>
            <person name="Xu X."/>
            <person name="Gao Z."/>
            <person name="Pan H."/>
            <person name="Jian J."/>
            <person name="Tian Y."/>
            <person name="Yue Z."/>
            <person name="Xu Y."/>
        </authorList>
    </citation>
    <scope>NUCLEOTIDE SEQUENCE [LARGE SCALE GENOMIC DNA]</scope>
    <source>
        <strain evidence="5">cv. Dabenzi</strain>
    </source>
</reference>
<keyword evidence="2" id="KW-0812">Transmembrane</keyword>
<feature type="domain" description="Myb/SANT-like" evidence="3">
    <location>
        <begin position="107"/>
        <end position="151"/>
    </location>
</feature>
<dbReference type="InterPro" id="IPR045026">
    <property type="entry name" value="LIMYB"/>
</dbReference>
<organism evidence="4 5">
    <name type="scientific">Punica granatum</name>
    <name type="common">Pomegranate</name>
    <dbReference type="NCBI Taxonomy" id="22663"/>
    <lineage>
        <taxon>Eukaryota</taxon>
        <taxon>Viridiplantae</taxon>
        <taxon>Streptophyta</taxon>
        <taxon>Embryophyta</taxon>
        <taxon>Tracheophyta</taxon>
        <taxon>Spermatophyta</taxon>
        <taxon>Magnoliopsida</taxon>
        <taxon>eudicotyledons</taxon>
        <taxon>Gunneridae</taxon>
        <taxon>Pentapetalae</taxon>
        <taxon>rosids</taxon>
        <taxon>malvids</taxon>
        <taxon>Myrtales</taxon>
        <taxon>Lythraceae</taxon>
        <taxon>Punica</taxon>
    </lineage>
</organism>
<dbReference type="EMBL" id="MTKT01001357">
    <property type="protein sequence ID" value="OWM84486.1"/>
    <property type="molecule type" value="Genomic_DNA"/>
</dbReference>
<gene>
    <name evidence="4" type="ORF">CDL15_Pgr000926</name>
</gene>
<dbReference type="InterPro" id="IPR024752">
    <property type="entry name" value="Myb/SANT-like_dom"/>
</dbReference>
<evidence type="ECO:0000313" key="5">
    <source>
        <dbReference type="Proteomes" id="UP000197138"/>
    </source>
</evidence>
<dbReference type="Proteomes" id="UP000197138">
    <property type="component" value="Unassembled WGS sequence"/>
</dbReference>
<keyword evidence="2" id="KW-1133">Transmembrane helix</keyword>
<name>A0A218XID7_PUNGR</name>
<feature type="region of interest" description="Disordered" evidence="1">
    <location>
        <begin position="268"/>
        <end position="298"/>
    </location>
</feature>